<keyword evidence="9 11" id="KW-1133">Transmembrane helix</keyword>
<dbReference type="Pfam" id="PF02518">
    <property type="entry name" value="HATPase_c"/>
    <property type="match status" value="1"/>
</dbReference>
<dbReference type="InterPro" id="IPR003594">
    <property type="entry name" value="HATPase_dom"/>
</dbReference>
<comment type="catalytic activity">
    <reaction evidence="1">
        <text>ATP + protein L-histidine = ADP + protein N-phospho-L-histidine.</text>
        <dbReference type="EC" id="2.7.13.3"/>
    </reaction>
</comment>
<dbReference type="InterPro" id="IPR005467">
    <property type="entry name" value="His_kinase_dom"/>
</dbReference>
<proteinExistence type="predicted"/>
<evidence type="ECO:0000256" key="10">
    <source>
        <dbReference type="ARBA" id="ARBA00023136"/>
    </source>
</evidence>
<dbReference type="SMART" id="SM00388">
    <property type="entry name" value="HisKA"/>
    <property type="match status" value="1"/>
</dbReference>
<evidence type="ECO:0000313" key="13">
    <source>
        <dbReference type="EMBL" id="RRJ94075.1"/>
    </source>
</evidence>
<comment type="caution">
    <text evidence="13">The sequence shown here is derived from an EMBL/GenBank/DDBJ whole genome shotgun (WGS) entry which is preliminary data.</text>
</comment>
<evidence type="ECO:0000256" key="9">
    <source>
        <dbReference type="ARBA" id="ARBA00022989"/>
    </source>
</evidence>
<dbReference type="InterPro" id="IPR036097">
    <property type="entry name" value="HisK_dim/P_sf"/>
</dbReference>
<dbReference type="GO" id="GO:0000155">
    <property type="term" value="F:phosphorelay sensor kinase activity"/>
    <property type="evidence" value="ECO:0007669"/>
    <property type="project" value="InterPro"/>
</dbReference>
<name>A0A3P3WG15_9FLAO</name>
<dbReference type="SMART" id="SM00387">
    <property type="entry name" value="HATPase_c"/>
    <property type="match status" value="1"/>
</dbReference>
<keyword evidence="10 11" id="KW-0472">Membrane</keyword>
<keyword evidence="5" id="KW-0597">Phosphoprotein</keyword>
<dbReference type="OrthoDB" id="1933776at2"/>
<dbReference type="SUPFAM" id="SSF55874">
    <property type="entry name" value="ATPase domain of HSP90 chaperone/DNA topoisomerase II/histidine kinase"/>
    <property type="match status" value="1"/>
</dbReference>
<dbReference type="Pfam" id="PF00512">
    <property type="entry name" value="HisKA"/>
    <property type="match status" value="1"/>
</dbReference>
<dbReference type="InterPro" id="IPR050351">
    <property type="entry name" value="BphY/WalK/GraS-like"/>
</dbReference>
<dbReference type="Gene3D" id="1.10.287.130">
    <property type="match status" value="1"/>
</dbReference>
<dbReference type="InterPro" id="IPR004358">
    <property type="entry name" value="Sig_transdc_His_kin-like_C"/>
</dbReference>
<dbReference type="AlphaFoldDB" id="A0A3P3WG15"/>
<gene>
    <name evidence="13" type="ORF">EG849_00985</name>
</gene>
<accession>A0A3P3WG15</accession>
<reference evidence="13 14" key="1">
    <citation type="submission" date="2018-11" db="EMBL/GenBank/DDBJ databases">
        <title>Flavobacterium sp. nov., YIM 102600 draft genome.</title>
        <authorList>
            <person name="Li G."/>
            <person name="Jiang Y."/>
        </authorList>
    </citation>
    <scope>NUCLEOTIDE SEQUENCE [LARGE SCALE GENOMIC DNA]</scope>
    <source>
        <strain evidence="13 14">YIM 102600</strain>
    </source>
</reference>
<comment type="subcellular location">
    <subcellularLocation>
        <location evidence="2">Cell membrane</location>
        <topology evidence="2">Multi-pass membrane protein</topology>
    </subcellularLocation>
</comment>
<dbReference type="GO" id="GO:0005886">
    <property type="term" value="C:plasma membrane"/>
    <property type="evidence" value="ECO:0007669"/>
    <property type="project" value="UniProtKB-SubCell"/>
</dbReference>
<dbReference type="GO" id="GO:0004721">
    <property type="term" value="F:phosphoprotein phosphatase activity"/>
    <property type="evidence" value="ECO:0007669"/>
    <property type="project" value="TreeGrafter"/>
</dbReference>
<dbReference type="Gene3D" id="3.30.565.10">
    <property type="entry name" value="Histidine kinase-like ATPase, C-terminal domain"/>
    <property type="match status" value="1"/>
</dbReference>
<evidence type="ECO:0000256" key="3">
    <source>
        <dbReference type="ARBA" id="ARBA00012438"/>
    </source>
</evidence>
<evidence type="ECO:0000256" key="1">
    <source>
        <dbReference type="ARBA" id="ARBA00000085"/>
    </source>
</evidence>
<keyword evidence="14" id="KW-1185">Reference proteome</keyword>
<dbReference type="EC" id="2.7.13.3" evidence="3"/>
<feature type="transmembrane region" description="Helical" evidence="11">
    <location>
        <begin position="166"/>
        <end position="188"/>
    </location>
</feature>
<evidence type="ECO:0000256" key="4">
    <source>
        <dbReference type="ARBA" id="ARBA00022475"/>
    </source>
</evidence>
<evidence type="ECO:0000256" key="2">
    <source>
        <dbReference type="ARBA" id="ARBA00004651"/>
    </source>
</evidence>
<dbReference type="Proteomes" id="UP000271937">
    <property type="component" value="Unassembled WGS sequence"/>
</dbReference>
<dbReference type="PANTHER" id="PTHR45453">
    <property type="entry name" value="PHOSPHATE REGULON SENSOR PROTEIN PHOR"/>
    <property type="match status" value="1"/>
</dbReference>
<organism evidence="13 14">
    <name type="scientific">Flavobacterium macacae</name>
    <dbReference type="NCBI Taxonomy" id="2488993"/>
    <lineage>
        <taxon>Bacteria</taxon>
        <taxon>Pseudomonadati</taxon>
        <taxon>Bacteroidota</taxon>
        <taxon>Flavobacteriia</taxon>
        <taxon>Flavobacteriales</taxon>
        <taxon>Flavobacteriaceae</taxon>
        <taxon>Flavobacterium</taxon>
    </lineage>
</organism>
<evidence type="ECO:0000256" key="7">
    <source>
        <dbReference type="ARBA" id="ARBA00022692"/>
    </source>
</evidence>
<keyword evidence="7 11" id="KW-0812">Transmembrane</keyword>
<dbReference type="RefSeq" id="WP_125011217.1">
    <property type="nucleotide sequence ID" value="NZ_RQVR01000001.1"/>
</dbReference>
<evidence type="ECO:0000259" key="12">
    <source>
        <dbReference type="PROSITE" id="PS50109"/>
    </source>
</evidence>
<dbReference type="GO" id="GO:0016036">
    <property type="term" value="P:cellular response to phosphate starvation"/>
    <property type="evidence" value="ECO:0007669"/>
    <property type="project" value="TreeGrafter"/>
</dbReference>
<dbReference type="CDD" id="cd00075">
    <property type="entry name" value="HATPase"/>
    <property type="match status" value="1"/>
</dbReference>
<evidence type="ECO:0000256" key="5">
    <source>
        <dbReference type="ARBA" id="ARBA00022553"/>
    </source>
</evidence>
<keyword evidence="6" id="KW-0808">Transferase</keyword>
<evidence type="ECO:0000256" key="11">
    <source>
        <dbReference type="SAM" id="Phobius"/>
    </source>
</evidence>
<evidence type="ECO:0000256" key="6">
    <source>
        <dbReference type="ARBA" id="ARBA00022679"/>
    </source>
</evidence>
<dbReference type="EMBL" id="RQVR01000001">
    <property type="protein sequence ID" value="RRJ94075.1"/>
    <property type="molecule type" value="Genomic_DNA"/>
</dbReference>
<keyword evidence="4" id="KW-1003">Cell membrane</keyword>
<dbReference type="PROSITE" id="PS50109">
    <property type="entry name" value="HIS_KIN"/>
    <property type="match status" value="1"/>
</dbReference>
<dbReference type="PRINTS" id="PR00344">
    <property type="entry name" value="BCTRLSENSOR"/>
</dbReference>
<dbReference type="SUPFAM" id="SSF47384">
    <property type="entry name" value="Homodimeric domain of signal transducing histidine kinase"/>
    <property type="match status" value="1"/>
</dbReference>
<protein>
    <recommendedName>
        <fullName evidence="3">histidine kinase</fullName>
        <ecNumber evidence="3">2.7.13.3</ecNumber>
    </recommendedName>
</protein>
<feature type="domain" description="Histidine kinase" evidence="12">
    <location>
        <begin position="203"/>
        <end position="420"/>
    </location>
</feature>
<evidence type="ECO:0000256" key="8">
    <source>
        <dbReference type="ARBA" id="ARBA00022777"/>
    </source>
</evidence>
<dbReference type="PANTHER" id="PTHR45453:SF2">
    <property type="entry name" value="HISTIDINE KINASE"/>
    <property type="match status" value="1"/>
</dbReference>
<dbReference type="InterPro" id="IPR003661">
    <property type="entry name" value="HisK_dim/P_dom"/>
</dbReference>
<keyword evidence="8 13" id="KW-0418">Kinase</keyword>
<dbReference type="InterPro" id="IPR036890">
    <property type="entry name" value="HATPase_C_sf"/>
</dbReference>
<evidence type="ECO:0000313" key="14">
    <source>
        <dbReference type="Proteomes" id="UP000271937"/>
    </source>
</evidence>
<sequence length="420" mass="48573">MKFNKLNTIIFIGLLAIVGVLFMQLLTLTQAYAFEKKEFSEKIHFALQDVVSKIHKDNNTESPIDSQIKKVTDDYYVVNVDDVFDASVLEYYLKTEFQKVKLNIDFEYAIYNCGSDEMMYGDYISSSDKKVSKCEKCFTKKPDLVYYFAIRFPQLKYNYITSLQQYWIYTGVLALVLVIYVYSVLLLLKQKKYTELQTDFINNMTHEFKTPISSILIASNYANKQQEIINNPKLSKYVQIIIEQSNKLNQHIEKILNIAKSDSNSMVLEKSKFNLMDSVLLAKESILLKYEDAVSIEINSENKEYQIVADEFHFSNVIYNIIDNAIKYNDSNPEIKINIDDSGKEIKLEIIDNGIGIEPSELNTIFDKFYRISTAKRNEVGGFGLGLFYVKRICTLHQWKITIKNNQDSGVTVTVVIPKK</sequence>
<dbReference type="CDD" id="cd00082">
    <property type="entry name" value="HisKA"/>
    <property type="match status" value="1"/>
</dbReference>